<keyword evidence="3" id="KW-0597">Phosphoprotein</keyword>
<keyword evidence="7" id="KW-0067">ATP-binding</keyword>
<gene>
    <name evidence="10" type="ORF">GGR43_002757</name>
</gene>
<keyword evidence="6 10" id="KW-0418">Kinase</keyword>
<dbReference type="SUPFAM" id="SSF55874">
    <property type="entry name" value="ATPase domain of HSP90 chaperone/DNA topoisomerase II/histidine kinase"/>
    <property type="match status" value="1"/>
</dbReference>
<dbReference type="InterPro" id="IPR003661">
    <property type="entry name" value="HisK_dim/P_dom"/>
</dbReference>
<dbReference type="AlphaFoldDB" id="A0A7W6BJE2"/>
<dbReference type="SUPFAM" id="SSF47384">
    <property type="entry name" value="Homodimeric domain of signal transducing histidine kinase"/>
    <property type="match status" value="1"/>
</dbReference>
<organism evidence="10 11">
    <name type="scientific">Sphingobium jiangsuense</name>
    <dbReference type="NCBI Taxonomy" id="870476"/>
    <lineage>
        <taxon>Bacteria</taxon>
        <taxon>Pseudomonadati</taxon>
        <taxon>Pseudomonadota</taxon>
        <taxon>Alphaproteobacteria</taxon>
        <taxon>Sphingomonadales</taxon>
        <taxon>Sphingomonadaceae</taxon>
        <taxon>Sphingobium</taxon>
    </lineage>
</organism>
<dbReference type="Pfam" id="PF00512">
    <property type="entry name" value="HisKA"/>
    <property type="match status" value="1"/>
</dbReference>
<feature type="domain" description="Histidine kinase" evidence="9">
    <location>
        <begin position="165"/>
        <end position="388"/>
    </location>
</feature>
<dbReference type="InterPro" id="IPR036890">
    <property type="entry name" value="HATPase_C_sf"/>
</dbReference>
<dbReference type="InterPro" id="IPR005467">
    <property type="entry name" value="His_kinase_dom"/>
</dbReference>
<protein>
    <recommendedName>
        <fullName evidence="2">histidine kinase</fullName>
        <ecNumber evidence="2">2.7.13.3</ecNumber>
    </recommendedName>
</protein>
<comment type="catalytic activity">
    <reaction evidence="1">
        <text>ATP + protein L-histidine = ADP + protein N-phospho-L-histidine.</text>
        <dbReference type="EC" id="2.7.13.3"/>
    </reaction>
</comment>
<keyword evidence="8" id="KW-0902">Two-component regulatory system</keyword>
<evidence type="ECO:0000256" key="2">
    <source>
        <dbReference type="ARBA" id="ARBA00012438"/>
    </source>
</evidence>
<evidence type="ECO:0000256" key="3">
    <source>
        <dbReference type="ARBA" id="ARBA00022553"/>
    </source>
</evidence>
<dbReference type="GO" id="GO:0005524">
    <property type="term" value="F:ATP binding"/>
    <property type="evidence" value="ECO:0007669"/>
    <property type="project" value="UniProtKB-KW"/>
</dbReference>
<dbReference type="InterPro" id="IPR004358">
    <property type="entry name" value="Sig_transdc_His_kin-like_C"/>
</dbReference>
<dbReference type="PANTHER" id="PTHR43065">
    <property type="entry name" value="SENSOR HISTIDINE KINASE"/>
    <property type="match status" value="1"/>
</dbReference>
<keyword evidence="4" id="KW-0808">Transferase</keyword>
<dbReference type="Proteomes" id="UP000571950">
    <property type="component" value="Unassembled WGS sequence"/>
</dbReference>
<dbReference type="PROSITE" id="PS50109">
    <property type="entry name" value="HIS_KIN"/>
    <property type="match status" value="1"/>
</dbReference>
<dbReference type="GO" id="GO:0000155">
    <property type="term" value="F:phosphorelay sensor kinase activity"/>
    <property type="evidence" value="ECO:0007669"/>
    <property type="project" value="InterPro"/>
</dbReference>
<dbReference type="SMART" id="SM00388">
    <property type="entry name" value="HisKA"/>
    <property type="match status" value="1"/>
</dbReference>
<dbReference type="CDD" id="cd00082">
    <property type="entry name" value="HisKA"/>
    <property type="match status" value="1"/>
</dbReference>
<accession>A0A7W6BJE2</accession>
<dbReference type="Pfam" id="PF02518">
    <property type="entry name" value="HATPase_c"/>
    <property type="match status" value="1"/>
</dbReference>
<dbReference type="PRINTS" id="PR00344">
    <property type="entry name" value="BCTRLSENSOR"/>
</dbReference>
<dbReference type="InterPro" id="IPR036097">
    <property type="entry name" value="HisK_dim/P_sf"/>
</dbReference>
<evidence type="ECO:0000256" key="4">
    <source>
        <dbReference type="ARBA" id="ARBA00022679"/>
    </source>
</evidence>
<dbReference type="SMART" id="SM00387">
    <property type="entry name" value="HATPase_c"/>
    <property type="match status" value="1"/>
</dbReference>
<sequence>MTVWMLIGGGLAIVLGLLLFRGLRIRAGAADSGGGAMDAECLALAMAAKDLRRYIGFRRMENPVFDPERGIVHYLALPDRAPAEIPVHPADCAEFAAAAGQEEAIVEFLPADRQDFESHLLILRGNRDGACWRTGLMVTLKQPRRVVDLLAKQARLVDLGRAAAAIGHEIRQPLFTIAVAAESLRILAAKAQDRDDAAQMLDRIDRIAQQVSRTQGIIENVSRYGRTDSDMARDADIVEAVRAAHGFLTPMIDDRKIDVTMTLAEGRHEVRTSRIELEQLFVNAIQNAIDAIDMRRGQGWDGAGRIDITVERDGPAVRCRVADNGVGLAPSVGISAFNAFFTTKSDTGTGLGLYISRGIVTRAGGTIALRPAGDGQGAVLEIELPVAAPAA</sequence>
<name>A0A7W6BJE2_9SPHN</name>
<evidence type="ECO:0000256" key="8">
    <source>
        <dbReference type="ARBA" id="ARBA00023012"/>
    </source>
</evidence>
<reference evidence="10 11" key="1">
    <citation type="submission" date="2020-08" db="EMBL/GenBank/DDBJ databases">
        <title>Genomic Encyclopedia of Type Strains, Phase IV (KMG-IV): sequencing the most valuable type-strain genomes for metagenomic binning, comparative biology and taxonomic classification.</title>
        <authorList>
            <person name="Goeker M."/>
        </authorList>
    </citation>
    <scope>NUCLEOTIDE SEQUENCE [LARGE SCALE GENOMIC DNA]</scope>
    <source>
        <strain evidence="10 11">DSM 26189</strain>
    </source>
</reference>
<dbReference type="Gene3D" id="1.10.287.130">
    <property type="match status" value="1"/>
</dbReference>
<keyword evidence="5" id="KW-0547">Nucleotide-binding</keyword>
<evidence type="ECO:0000259" key="9">
    <source>
        <dbReference type="PROSITE" id="PS50109"/>
    </source>
</evidence>
<proteinExistence type="predicted"/>
<evidence type="ECO:0000256" key="1">
    <source>
        <dbReference type="ARBA" id="ARBA00000085"/>
    </source>
</evidence>
<comment type="caution">
    <text evidence="10">The sequence shown here is derived from an EMBL/GenBank/DDBJ whole genome shotgun (WGS) entry which is preliminary data.</text>
</comment>
<evidence type="ECO:0000313" key="11">
    <source>
        <dbReference type="Proteomes" id="UP000571950"/>
    </source>
</evidence>
<evidence type="ECO:0000313" key="10">
    <source>
        <dbReference type="EMBL" id="MBB3927034.1"/>
    </source>
</evidence>
<dbReference type="EC" id="2.7.13.3" evidence="2"/>
<keyword evidence="11" id="KW-1185">Reference proteome</keyword>
<dbReference type="RefSeq" id="WP_188072533.1">
    <property type="nucleotide sequence ID" value="NZ_BSPS01000170.1"/>
</dbReference>
<dbReference type="PANTHER" id="PTHR43065:SF10">
    <property type="entry name" value="PEROXIDE STRESS-ACTIVATED HISTIDINE KINASE MAK3"/>
    <property type="match status" value="1"/>
</dbReference>
<evidence type="ECO:0000256" key="6">
    <source>
        <dbReference type="ARBA" id="ARBA00022777"/>
    </source>
</evidence>
<dbReference type="Gene3D" id="3.30.565.10">
    <property type="entry name" value="Histidine kinase-like ATPase, C-terminal domain"/>
    <property type="match status" value="1"/>
</dbReference>
<evidence type="ECO:0000256" key="5">
    <source>
        <dbReference type="ARBA" id="ARBA00022741"/>
    </source>
</evidence>
<dbReference type="EMBL" id="JACIDT010000009">
    <property type="protein sequence ID" value="MBB3927034.1"/>
    <property type="molecule type" value="Genomic_DNA"/>
</dbReference>
<evidence type="ECO:0000256" key="7">
    <source>
        <dbReference type="ARBA" id="ARBA00022840"/>
    </source>
</evidence>
<dbReference type="InterPro" id="IPR003594">
    <property type="entry name" value="HATPase_dom"/>
</dbReference>